<evidence type="ECO:0000313" key="3">
    <source>
        <dbReference type="Proteomes" id="UP000276437"/>
    </source>
</evidence>
<keyword evidence="1" id="KW-1133">Transmembrane helix</keyword>
<dbReference type="EMBL" id="AP018449">
    <property type="protein sequence ID" value="BBB90447.1"/>
    <property type="molecule type" value="Genomic_DNA"/>
</dbReference>
<feature type="transmembrane region" description="Helical" evidence="1">
    <location>
        <begin position="38"/>
        <end position="57"/>
    </location>
</feature>
<proteinExistence type="predicted"/>
<reference evidence="2 3" key="1">
    <citation type="journal article" date="2018" name="Int. J. Syst. Evol. Microbiol.">
        <title>Methylomusa anaerophila gen. nov., sp. nov., an anaerobic methanol-utilizing bacterium isolated from a microbial fuel cell.</title>
        <authorList>
            <person name="Amano N."/>
            <person name="Yamamuro A."/>
            <person name="Miyahara M."/>
            <person name="Kouzuma A."/>
            <person name="Abe T."/>
            <person name="Watanabe K."/>
        </authorList>
    </citation>
    <scope>NUCLEOTIDE SEQUENCE [LARGE SCALE GENOMIC DNA]</scope>
    <source>
        <strain evidence="2 3">MMFC1</strain>
    </source>
</reference>
<organism evidence="2 3">
    <name type="scientific">Methylomusa anaerophila</name>
    <dbReference type="NCBI Taxonomy" id="1930071"/>
    <lineage>
        <taxon>Bacteria</taxon>
        <taxon>Bacillati</taxon>
        <taxon>Bacillota</taxon>
        <taxon>Negativicutes</taxon>
        <taxon>Selenomonadales</taxon>
        <taxon>Sporomusaceae</taxon>
        <taxon>Methylomusa</taxon>
    </lineage>
</organism>
<dbReference type="KEGG" id="mana:MAMMFC1_01098"/>
<feature type="transmembrane region" description="Helical" evidence="1">
    <location>
        <begin position="7"/>
        <end position="26"/>
    </location>
</feature>
<gene>
    <name evidence="2" type="ORF">MAMMFC1_01098</name>
</gene>
<feature type="transmembrane region" description="Helical" evidence="1">
    <location>
        <begin position="86"/>
        <end position="106"/>
    </location>
</feature>
<keyword evidence="1" id="KW-0812">Transmembrane</keyword>
<keyword evidence="1" id="KW-0472">Membrane</keyword>
<dbReference type="AlphaFoldDB" id="A0A348AH99"/>
<sequence>MLIWRGYGFTVPLIVLSVCLVLQYSLDAMFYKGYYTFSKWPVSVALFIAAIPVWFLGKKINENAERILLDTKTNQEVKIVNTHSLFWLRMEYWALILVVVGIINFVH</sequence>
<evidence type="ECO:0000313" key="2">
    <source>
        <dbReference type="EMBL" id="BBB90447.1"/>
    </source>
</evidence>
<accession>A0A348AH99</accession>
<keyword evidence="3" id="KW-1185">Reference proteome</keyword>
<dbReference type="Proteomes" id="UP000276437">
    <property type="component" value="Chromosome"/>
</dbReference>
<dbReference type="OrthoDB" id="769710at2"/>
<protein>
    <submittedName>
        <fullName evidence="2">Uncharacterized protein</fullName>
    </submittedName>
</protein>
<name>A0A348AH99_9FIRM</name>
<dbReference type="RefSeq" id="WP_126307168.1">
    <property type="nucleotide sequence ID" value="NZ_AP018449.1"/>
</dbReference>
<evidence type="ECO:0000256" key="1">
    <source>
        <dbReference type="SAM" id="Phobius"/>
    </source>
</evidence>